<keyword evidence="5" id="KW-0747">Spliceosome</keyword>
<evidence type="ECO:0000256" key="6">
    <source>
        <dbReference type="ARBA" id="ARBA00023187"/>
    </source>
</evidence>
<dbReference type="SMART" id="SM00500">
    <property type="entry name" value="SFM"/>
    <property type="match status" value="1"/>
</dbReference>
<evidence type="ECO:0000256" key="8">
    <source>
        <dbReference type="SAM" id="MobiDB-lite"/>
    </source>
</evidence>
<dbReference type="EMBL" id="JADGIZ020000002">
    <property type="protein sequence ID" value="KAL2919653.1"/>
    <property type="molecule type" value="Genomic_DNA"/>
</dbReference>
<evidence type="ECO:0000313" key="11">
    <source>
        <dbReference type="Proteomes" id="UP001527925"/>
    </source>
</evidence>
<keyword evidence="7" id="KW-0539">Nucleus</keyword>
<feature type="compositionally biased region" description="Low complexity" evidence="8">
    <location>
        <begin position="60"/>
        <end position="114"/>
    </location>
</feature>
<comment type="similarity">
    <text evidence="2">Belongs to the PRP18 family.</text>
</comment>
<dbReference type="InterPro" id="IPR014906">
    <property type="entry name" value="PRP4-like"/>
</dbReference>
<keyword evidence="11" id="KW-1185">Reference proteome</keyword>
<proteinExistence type="inferred from homology"/>
<dbReference type="PANTHER" id="PTHR13007:SF19">
    <property type="entry name" value="PRE-MRNA-SPLICING FACTOR 18"/>
    <property type="match status" value="1"/>
</dbReference>
<evidence type="ECO:0000256" key="4">
    <source>
        <dbReference type="ARBA" id="ARBA00022664"/>
    </source>
</evidence>
<sequence>MTAGSERVSRFLPPSADMDLLKAELERKRKQLESASAALPKKYIKRSELEKLKSQESKAADGSGASTAAAAAAGNAARATPEARASRSASPESGAATAAQPAAAAGKGSPGKAANPDPDAELDESMVHLLHLGEEETIKRLRARGQPIRLFGETNHQRLARLRRVESAEERSEGQRNDFKDLLQAADKGLAENLLRGRDSDAQDKQFEKKNKADLFKDIDTSVISLKLLQTDKDTTCNLIAVYIRRLLIEWEKELEARPDEEKRSTQGKLQSVTMAQAGEYLKPFFKSLKKRELPDDILARITEICDNMQQREYSRANDAYVRMAIGNAPWPIGVTMVGIHERSGREKIFSSQIAHALNDETQRKWIQSIKRLMTFAQTKWPPDDLSKLVG</sequence>
<dbReference type="Gene3D" id="1.20.940.10">
    <property type="entry name" value="Functional domain of the splicing factor Prp18"/>
    <property type="match status" value="1"/>
</dbReference>
<evidence type="ECO:0000256" key="2">
    <source>
        <dbReference type="ARBA" id="ARBA00008137"/>
    </source>
</evidence>
<evidence type="ECO:0000259" key="9">
    <source>
        <dbReference type="SMART" id="SM00500"/>
    </source>
</evidence>
<dbReference type="InterPro" id="IPR036285">
    <property type="entry name" value="PRP4-like_sf"/>
</dbReference>
<evidence type="ECO:0000256" key="1">
    <source>
        <dbReference type="ARBA" id="ARBA00004123"/>
    </source>
</evidence>
<evidence type="ECO:0000256" key="7">
    <source>
        <dbReference type="ARBA" id="ARBA00023242"/>
    </source>
</evidence>
<feature type="domain" description="Pre-mRNA processing factor 4 (PRP4)-like" evidence="9">
    <location>
        <begin position="132"/>
        <end position="181"/>
    </location>
</feature>
<dbReference type="Pfam" id="PF08799">
    <property type="entry name" value="PRP4"/>
    <property type="match status" value="1"/>
</dbReference>
<organism evidence="10 11">
    <name type="scientific">Polyrhizophydium stewartii</name>
    <dbReference type="NCBI Taxonomy" id="2732419"/>
    <lineage>
        <taxon>Eukaryota</taxon>
        <taxon>Fungi</taxon>
        <taxon>Fungi incertae sedis</taxon>
        <taxon>Chytridiomycota</taxon>
        <taxon>Chytridiomycota incertae sedis</taxon>
        <taxon>Chytridiomycetes</taxon>
        <taxon>Rhizophydiales</taxon>
        <taxon>Rhizophydiales incertae sedis</taxon>
        <taxon>Polyrhizophydium</taxon>
    </lineage>
</organism>
<keyword evidence="4" id="KW-0507">mRNA processing</keyword>
<evidence type="ECO:0000313" key="10">
    <source>
        <dbReference type="EMBL" id="KAL2919653.1"/>
    </source>
</evidence>
<keyword evidence="6" id="KW-0508">mRNA splicing</keyword>
<dbReference type="SUPFAM" id="SSF158230">
    <property type="entry name" value="PRP4-like"/>
    <property type="match status" value="1"/>
</dbReference>
<feature type="region of interest" description="Disordered" evidence="8">
    <location>
        <begin position="32"/>
        <end position="120"/>
    </location>
</feature>
<evidence type="ECO:0000256" key="3">
    <source>
        <dbReference type="ARBA" id="ARBA00018242"/>
    </source>
</evidence>
<comment type="caution">
    <text evidence="10">The sequence shown here is derived from an EMBL/GenBank/DDBJ whole genome shotgun (WGS) entry which is preliminary data.</text>
</comment>
<dbReference type="PANTHER" id="PTHR13007">
    <property type="entry name" value="PRE-MRNA SPLICING FACTOR-RELATED"/>
    <property type="match status" value="1"/>
</dbReference>
<gene>
    <name evidence="10" type="ORF">HK105_200567</name>
</gene>
<dbReference type="Gene3D" id="4.10.280.110">
    <property type="entry name" value="Pre-mRNA processing factor 4 domain"/>
    <property type="match status" value="1"/>
</dbReference>
<dbReference type="SUPFAM" id="SSF47938">
    <property type="entry name" value="Functional domain of the splicing factor Prp18"/>
    <property type="match status" value="1"/>
</dbReference>
<dbReference type="InterPro" id="IPR004098">
    <property type="entry name" value="Prp18"/>
</dbReference>
<dbReference type="Pfam" id="PF02840">
    <property type="entry name" value="Prp18"/>
    <property type="match status" value="1"/>
</dbReference>
<accession>A0ABR4NJG5</accession>
<name>A0ABR4NJG5_9FUNG</name>
<protein>
    <recommendedName>
        <fullName evidence="3">Pre-mRNA-splicing factor 18</fullName>
    </recommendedName>
</protein>
<feature type="compositionally biased region" description="Basic and acidic residues" evidence="8">
    <location>
        <begin position="45"/>
        <end position="59"/>
    </location>
</feature>
<dbReference type="InterPro" id="IPR039979">
    <property type="entry name" value="PRPF18"/>
</dbReference>
<reference evidence="10 11" key="1">
    <citation type="submission" date="2023-09" db="EMBL/GenBank/DDBJ databases">
        <title>Pangenome analysis of Batrachochytrium dendrobatidis and related Chytrids.</title>
        <authorList>
            <person name="Yacoub M.N."/>
            <person name="Stajich J.E."/>
            <person name="James T.Y."/>
        </authorList>
    </citation>
    <scope>NUCLEOTIDE SEQUENCE [LARGE SCALE GENOMIC DNA]</scope>
    <source>
        <strain evidence="10 11">JEL0888</strain>
    </source>
</reference>
<comment type="subcellular location">
    <subcellularLocation>
        <location evidence="1">Nucleus</location>
    </subcellularLocation>
</comment>
<evidence type="ECO:0000256" key="5">
    <source>
        <dbReference type="ARBA" id="ARBA00022728"/>
    </source>
</evidence>
<dbReference type="Proteomes" id="UP001527925">
    <property type="component" value="Unassembled WGS sequence"/>
</dbReference>